<dbReference type="EMBL" id="AMRI01000034">
    <property type="protein sequence ID" value="EKE68057.1"/>
    <property type="molecule type" value="Genomic_DNA"/>
</dbReference>
<accession>K2IZS9</accession>
<dbReference type="PATRIC" id="fig|745411.4.peg.3476"/>
<dbReference type="GO" id="GO:0003677">
    <property type="term" value="F:DNA binding"/>
    <property type="evidence" value="ECO:0007669"/>
    <property type="project" value="InterPro"/>
</dbReference>
<dbReference type="InterPro" id="IPR000380">
    <property type="entry name" value="Topo_IA"/>
</dbReference>
<dbReference type="GO" id="GO:0006265">
    <property type="term" value="P:DNA topological change"/>
    <property type="evidence" value="ECO:0007669"/>
    <property type="project" value="InterPro"/>
</dbReference>
<dbReference type="OrthoDB" id="6412825at2"/>
<proteinExistence type="predicted"/>
<evidence type="ECO:0000313" key="2">
    <source>
        <dbReference type="EMBL" id="EKE68057.1"/>
    </source>
</evidence>
<feature type="domain" description="DNA topoisomerase type IA zn finger" evidence="1">
    <location>
        <begin position="71"/>
        <end position="104"/>
    </location>
</feature>
<dbReference type="InterPro" id="IPR013498">
    <property type="entry name" value="Topo_IA_Znf"/>
</dbReference>
<keyword evidence="3" id="KW-1185">Reference proteome</keyword>
<comment type="caution">
    <text evidence="2">The sequence shown here is derived from an EMBL/GenBank/DDBJ whole genome shotgun (WGS) entry which is preliminary data.</text>
</comment>
<keyword evidence="2" id="KW-0413">Isomerase</keyword>
<dbReference type="Proteomes" id="UP000006755">
    <property type="component" value="Unassembled WGS sequence"/>
</dbReference>
<feature type="domain" description="DNA topoisomerase type IA zn finger" evidence="1">
    <location>
        <begin position="152"/>
        <end position="169"/>
    </location>
</feature>
<gene>
    <name evidence="2" type="ORF">B3C1_17657</name>
</gene>
<sequence>MSKIDHSLFDADTHALAQIDDPCPDCGGKLQLRHVGKHSFIGCASYPACHYSRPVKGHESAVLKVLDSAPCPQCGAPLAVKQGRYGMFIGCTAFPACHYIADDQDEKDTGTPCPACRHGELLERVNRFGKTFYACNQYPQCKYVLNDPPVAQACPDCGWALMVRRTLKGKAVLQCPVKGCAKVLAQ</sequence>
<dbReference type="eggNOG" id="COG0551">
    <property type="taxonomic scope" value="Bacteria"/>
</dbReference>
<dbReference type="Pfam" id="PF01396">
    <property type="entry name" value="Zn_ribbon_Top1"/>
    <property type="match status" value="4"/>
</dbReference>
<protein>
    <submittedName>
        <fullName evidence="2">DNA topoisomerase</fullName>
    </submittedName>
</protein>
<dbReference type="GO" id="GO:0003917">
    <property type="term" value="F:DNA topoisomerase type I (single strand cut, ATP-independent) activity"/>
    <property type="evidence" value="ECO:0007669"/>
    <property type="project" value="InterPro"/>
</dbReference>
<dbReference type="PANTHER" id="PTHR42785:SF1">
    <property type="entry name" value="DNA TOPOISOMERASE"/>
    <property type="match status" value="1"/>
</dbReference>
<dbReference type="RefSeq" id="WP_008486503.1">
    <property type="nucleotide sequence ID" value="NZ_AMRI01000034.1"/>
</dbReference>
<dbReference type="STRING" id="745411.B3C1_17657"/>
<dbReference type="AlphaFoldDB" id="K2IZS9"/>
<dbReference type="SUPFAM" id="SSF57783">
    <property type="entry name" value="Zinc beta-ribbon"/>
    <property type="match status" value="2"/>
</dbReference>
<dbReference type="PANTHER" id="PTHR42785">
    <property type="entry name" value="DNA TOPOISOMERASE, TYPE IA, CORE"/>
    <property type="match status" value="1"/>
</dbReference>
<evidence type="ECO:0000259" key="1">
    <source>
        <dbReference type="Pfam" id="PF01396"/>
    </source>
</evidence>
<dbReference type="GO" id="GO:0005694">
    <property type="term" value="C:chromosome"/>
    <property type="evidence" value="ECO:0007669"/>
    <property type="project" value="InterPro"/>
</dbReference>
<feature type="domain" description="DNA topoisomerase type IA zn finger" evidence="1">
    <location>
        <begin position="23"/>
        <end position="56"/>
    </location>
</feature>
<organism evidence="2 3">
    <name type="scientific">Gallaecimonas xiamenensis 3-C-1</name>
    <dbReference type="NCBI Taxonomy" id="745411"/>
    <lineage>
        <taxon>Bacteria</taxon>
        <taxon>Pseudomonadati</taxon>
        <taxon>Pseudomonadota</taxon>
        <taxon>Gammaproteobacteria</taxon>
        <taxon>Enterobacterales</taxon>
        <taxon>Gallaecimonadaceae</taxon>
        <taxon>Gallaecimonas</taxon>
    </lineage>
</organism>
<name>K2IZS9_9GAMM</name>
<feature type="domain" description="DNA topoisomerase type IA zn finger" evidence="1">
    <location>
        <begin position="113"/>
        <end position="149"/>
    </location>
</feature>
<evidence type="ECO:0000313" key="3">
    <source>
        <dbReference type="Proteomes" id="UP000006755"/>
    </source>
</evidence>
<dbReference type="Gene3D" id="3.30.65.10">
    <property type="entry name" value="Bacterial Topoisomerase I, domain 1"/>
    <property type="match status" value="3"/>
</dbReference>
<reference evidence="2 3" key="1">
    <citation type="journal article" date="2012" name="J. Bacteriol.">
        <title>Genome Sequence of Gallaecimonas xiamenensis Type Strain 3-C-1.</title>
        <authorList>
            <person name="Lai Q."/>
            <person name="Wang L."/>
            <person name="Wang W."/>
            <person name="Shao Z."/>
        </authorList>
    </citation>
    <scope>NUCLEOTIDE SEQUENCE [LARGE SCALE GENOMIC DNA]</scope>
    <source>
        <strain evidence="2 3">3-C-1</strain>
    </source>
</reference>